<comment type="caution">
    <text evidence="1">The sequence shown here is derived from an EMBL/GenBank/DDBJ whole genome shotgun (WGS) entry which is preliminary data.</text>
</comment>
<dbReference type="AlphaFoldDB" id="Q54WS4"/>
<dbReference type="RefSeq" id="XP_641643.1">
    <property type="nucleotide sequence ID" value="XM_636551.1"/>
</dbReference>
<protein>
    <submittedName>
        <fullName evidence="1">Uncharacterized protein</fullName>
    </submittedName>
</protein>
<reference evidence="1 2" key="1">
    <citation type="journal article" date="2005" name="Nature">
        <title>The genome of the social amoeba Dictyostelium discoideum.</title>
        <authorList>
            <consortium name="The Dictyostelium discoideum Sequencing Consortium"/>
            <person name="Eichinger L."/>
            <person name="Pachebat J.A."/>
            <person name="Glockner G."/>
            <person name="Rajandream M.A."/>
            <person name="Sucgang R."/>
            <person name="Berriman M."/>
            <person name="Song J."/>
            <person name="Olsen R."/>
            <person name="Szafranski K."/>
            <person name="Xu Q."/>
            <person name="Tunggal B."/>
            <person name="Kummerfeld S."/>
            <person name="Madera M."/>
            <person name="Konfortov B.A."/>
            <person name="Rivero F."/>
            <person name="Bankier A.T."/>
            <person name="Lehmann R."/>
            <person name="Hamlin N."/>
            <person name="Davies R."/>
            <person name="Gaudet P."/>
            <person name="Fey P."/>
            <person name="Pilcher K."/>
            <person name="Chen G."/>
            <person name="Saunders D."/>
            <person name="Sodergren E."/>
            <person name="Davis P."/>
            <person name="Kerhornou A."/>
            <person name="Nie X."/>
            <person name="Hall N."/>
            <person name="Anjard C."/>
            <person name="Hemphill L."/>
            <person name="Bason N."/>
            <person name="Farbrother P."/>
            <person name="Desany B."/>
            <person name="Just E."/>
            <person name="Morio T."/>
            <person name="Rost R."/>
            <person name="Churcher C."/>
            <person name="Cooper J."/>
            <person name="Haydock S."/>
            <person name="van Driessche N."/>
            <person name="Cronin A."/>
            <person name="Goodhead I."/>
            <person name="Muzny D."/>
            <person name="Mourier T."/>
            <person name="Pain A."/>
            <person name="Lu M."/>
            <person name="Harper D."/>
            <person name="Lindsay R."/>
            <person name="Hauser H."/>
            <person name="James K."/>
            <person name="Quiles M."/>
            <person name="Madan Babu M."/>
            <person name="Saito T."/>
            <person name="Buchrieser C."/>
            <person name="Wardroper A."/>
            <person name="Felder M."/>
            <person name="Thangavelu M."/>
            <person name="Johnson D."/>
            <person name="Knights A."/>
            <person name="Loulseged H."/>
            <person name="Mungall K."/>
            <person name="Oliver K."/>
            <person name="Price C."/>
            <person name="Quail M.A."/>
            <person name="Urushihara H."/>
            <person name="Hernandez J."/>
            <person name="Rabbinowitsch E."/>
            <person name="Steffen D."/>
            <person name="Sanders M."/>
            <person name="Ma J."/>
            <person name="Kohara Y."/>
            <person name="Sharp S."/>
            <person name="Simmonds M."/>
            <person name="Spiegler S."/>
            <person name="Tivey A."/>
            <person name="Sugano S."/>
            <person name="White B."/>
            <person name="Walker D."/>
            <person name="Woodward J."/>
            <person name="Winckler T."/>
            <person name="Tanaka Y."/>
            <person name="Shaulsky G."/>
            <person name="Schleicher M."/>
            <person name="Weinstock G."/>
            <person name="Rosenthal A."/>
            <person name="Cox E.C."/>
            <person name="Chisholm R.L."/>
            <person name="Gibbs R."/>
            <person name="Loomis W.F."/>
            <person name="Platzer M."/>
            <person name="Kay R.R."/>
            <person name="Williams J."/>
            <person name="Dear P.H."/>
            <person name="Noegel A.A."/>
            <person name="Barrell B."/>
            <person name="Kuspa A."/>
        </authorList>
    </citation>
    <scope>NUCLEOTIDE SEQUENCE [LARGE SCALE GENOMIC DNA]</scope>
    <source>
        <strain evidence="1 2">AX4</strain>
    </source>
</reference>
<sequence>MDFNGSAQPSQQTIGCFLVSILIPGTGLFGGSNLTKLANLT</sequence>
<dbReference type="EMBL" id="AAFI02000031">
    <property type="protein sequence ID" value="EAL67672.1"/>
    <property type="molecule type" value="Genomic_DNA"/>
</dbReference>
<dbReference type="Proteomes" id="UP000002195">
    <property type="component" value="Unassembled WGS sequence"/>
</dbReference>
<dbReference type="dictyBase" id="DDB_G0279467"/>
<accession>Q54WS4</accession>
<name>Q54WS4_DICDI</name>
<organism evidence="1 2">
    <name type="scientific">Dictyostelium discoideum</name>
    <name type="common">Social amoeba</name>
    <dbReference type="NCBI Taxonomy" id="44689"/>
    <lineage>
        <taxon>Eukaryota</taxon>
        <taxon>Amoebozoa</taxon>
        <taxon>Evosea</taxon>
        <taxon>Eumycetozoa</taxon>
        <taxon>Dictyostelia</taxon>
        <taxon>Dictyosteliales</taxon>
        <taxon>Dictyosteliaceae</taxon>
        <taxon>Dictyostelium</taxon>
    </lineage>
</organism>
<dbReference type="InParanoid" id="Q54WS4"/>
<dbReference type="HOGENOM" id="CLU_3280642_0_0_1"/>
<gene>
    <name evidence="1" type="ORF">DDB_G0279467</name>
</gene>
<evidence type="ECO:0000313" key="2">
    <source>
        <dbReference type="Proteomes" id="UP000002195"/>
    </source>
</evidence>
<proteinExistence type="predicted"/>
<dbReference type="GeneID" id="8622049"/>
<dbReference type="KEGG" id="ddi:DDB_G0279467"/>
<dbReference type="PaxDb" id="44689-DDB0205783"/>
<keyword evidence="2" id="KW-1185">Reference proteome</keyword>
<dbReference type="VEuPathDB" id="AmoebaDB:DDB_G0279467"/>
<evidence type="ECO:0000313" key="1">
    <source>
        <dbReference type="EMBL" id="EAL67672.1"/>
    </source>
</evidence>